<name>X8E1N5_9MYCO</name>
<evidence type="ECO:0000313" key="2">
    <source>
        <dbReference type="Proteomes" id="UP000023351"/>
    </source>
</evidence>
<dbReference type="AlphaFoldDB" id="X8E1N5"/>
<comment type="caution">
    <text evidence="1">The sequence shown here is derived from an EMBL/GenBank/DDBJ whole genome shotgun (WGS) entry which is preliminary data.</text>
</comment>
<gene>
    <name evidence="1" type="ORF">I540_0076</name>
</gene>
<organism evidence="1 2">
    <name type="scientific">Mycobacteroides abscessus subsp. bolletii 1513</name>
    <dbReference type="NCBI Taxonomy" id="1299321"/>
    <lineage>
        <taxon>Bacteria</taxon>
        <taxon>Bacillati</taxon>
        <taxon>Actinomycetota</taxon>
        <taxon>Actinomycetes</taxon>
        <taxon>Mycobacteriales</taxon>
        <taxon>Mycobacteriaceae</taxon>
        <taxon>Mycobacteroides</taxon>
        <taxon>Mycobacteroides abscessus</taxon>
    </lineage>
</organism>
<evidence type="ECO:0000313" key="1">
    <source>
        <dbReference type="EMBL" id="EUA74161.1"/>
    </source>
</evidence>
<sequence length="43" mass="4836">MLCQNEVQATTLLKVIRWAAQDRAEKRTDVFGVVKLPGKHVGK</sequence>
<reference evidence="1 2" key="1">
    <citation type="submission" date="2013-12" db="EMBL/GenBank/DDBJ databases">
        <authorList>
            <person name="Zelazny A."/>
            <person name="Olivier K."/>
            <person name="Holland S."/>
            <person name="Lenaerts A."/>
            <person name="Ordway D."/>
            <person name="DeGroote M.A."/>
            <person name="Parker T."/>
            <person name="Sizemore C."/>
            <person name="Tallon L.J."/>
            <person name="Sadzewicz L.K."/>
            <person name="Sengamalay N."/>
            <person name="Fraser C.M."/>
            <person name="Hine E."/>
            <person name="Shefchek K.A."/>
            <person name="Das S.P."/>
            <person name="Tettelin H."/>
        </authorList>
    </citation>
    <scope>NUCLEOTIDE SEQUENCE [LARGE SCALE GENOMIC DNA]</scope>
    <source>
        <strain evidence="1 2">1513</strain>
    </source>
</reference>
<proteinExistence type="predicted"/>
<accession>X8E1N5</accession>
<dbReference type="Proteomes" id="UP000023351">
    <property type="component" value="Unassembled WGS sequence"/>
</dbReference>
<dbReference type="EMBL" id="JAOJ01000001">
    <property type="protein sequence ID" value="EUA74161.1"/>
    <property type="molecule type" value="Genomic_DNA"/>
</dbReference>
<protein>
    <submittedName>
        <fullName evidence="1">Uncharacterized protein</fullName>
    </submittedName>
</protein>